<dbReference type="Pfam" id="PF01627">
    <property type="entry name" value="Hpt"/>
    <property type="match status" value="3"/>
</dbReference>
<dbReference type="SMART" id="SM00387">
    <property type="entry name" value="HATPase_c"/>
    <property type="match status" value="1"/>
</dbReference>
<dbReference type="PROSITE" id="PS50109">
    <property type="entry name" value="HIS_KIN"/>
    <property type="match status" value="1"/>
</dbReference>
<dbReference type="SMART" id="SM00073">
    <property type="entry name" value="HPT"/>
    <property type="match status" value="3"/>
</dbReference>
<evidence type="ECO:0000313" key="15">
    <source>
        <dbReference type="Proteomes" id="UP001273505"/>
    </source>
</evidence>
<dbReference type="InterPro" id="IPR003594">
    <property type="entry name" value="HATPase_dom"/>
</dbReference>
<comment type="caution">
    <text evidence="14">The sequence shown here is derived from an EMBL/GenBank/DDBJ whole genome shotgun (WGS) entry which is preliminary data.</text>
</comment>
<feature type="domain" description="Response regulatory" evidence="11">
    <location>
        <begin position="1958"/>
        <end position="2074"/>
    </location>
</feature>
<feature type="compositionally biased region" description="Acidic residues" evidence="9">
    <location>
        <begin position="1227"/>
        <end position="1250"/>
    </location>
</feature>
<evidence type="ECO:0000256" key="8">
    <source>
        <dbReference type="PROSITE-ProRule" id="PRU00169"/>
    </source>
</evidence>
<dbReference type="InterPro" id="IPR004358">
    <property type="entry name" value="Sig_transdc_His_kin-like_C"/>
</dbReference>
<dbReference type="PROSITE" id="PS50110">
    <property type="entry name" value="RESPONSE_REGULATORY"/>
    <property type="match status" value="1"/>
</dbReference>
<feature type="domain" description="HPt" evidence="13">
    <location>
        <begin position="702"/>
        <end position="806"/>
    </location>
</feature>
<dbReference type="InterPro" id="IPR036061">
    <property type="entry name" value="CheW-like_dom_sf"/>
</dbReference>
<dbReference type="SMART" id="SM00260">
    <property type="entry name" value="CheW"/>
    <property type="match status" value="1"/>
</dbReference>
<dbReference type="InterPro" id="IPR001789">
    <property type="entry name" value="Sig_transdc_resp-reg_receiver"/>
</dbReference>
<feature type="compositionally biased region" description="Acidic residues" evidence="9">
    <location>
        <begin position="578"/>
        <end position="589"/>
    </location>
</feature>
<keyword evidence="6" id="KW-0902">Two-component regulatory system</keyword>
<dbReference type="PROSITE" id="PS50851">
    <property type="entry name" value="CHEW"/>
    <property type="match status" value="1"/>
</dbReference>
<dbReference type="Pfam" id="PF01584">
    <property type="entry name" value="CheW"/>
    <property type="match status" value="1"/>
</dbReference>
<keyword evidence="5" id="KW-0418">Kinase</keyword>
<dbReference type="EC" id="2.7.13.3" evidence="2"/>
<proteinExistence type="predicted"/>
<feature type="modified residue" description="Phosphohistidine" evidence="7">
    <location>
        <position position="1326"/>
    </location>
</feature>
<dbReference type="InterPro" id="IPR036890">
    <property type="entry name" value="HATPase_C_sf"/>
</dbReference>
<dbReference type="Gene3D" id="3.30.565.10">
    <property type="entry name" value="Histidine kinase-like ATPase, C-terminal domain"/>
    <property type="match status" value="1"/>
</dbReference>
<dbReference type="PRINTS" id="PR00344">
    <property type="entry name" value="BCTRLSENSOR"/>
</dbReference>
<evidence type="ECO:0000259" key="13">
    <source>
        <dbReference type="PROSITE" id="PS50894"/>
    </source>
</evidence>
<feature type="region of interest" description="Disordered" evidence="9">
    <location>
        <begin position="640"/>
        <end position="703"/>
    </location>
</feature>
<dbReference type="SMART" id="SM01231">
    <property type="entry name" value="H-kinase_dim"/>
    <property type="match status" value="1"/>
</dbReference>
<feature type="modified residue" description="Phosphohistidine" evidence="7">
    <location>
        <position position="919"/>
    </location>
</feature>
<dbReference type="CDD" id="cd16916">
    <property type="entry name" value="HATPase_CheA-like"/>
    <property type="match status" value="1"/>
</dbReference>
<evidence type="ECO:0000256" key="7">
    <source>
        <dbReference type="PROSITE-ProRule" id="PRU00110"/>
    </source>
</evidence>
<feature type="region of interest" description="Disordered" evidence="9">
    <location>
        <begin position="845"/>
        <end position="870"/>
    </location>
</feature>
<sequence length="2080" mass="228767">MAENRNFAALDWVVNEIAETLKEARQSLESYVQDTNDKSRLRFCLTHIHQVRGSLLMVEFHGAAMLAEEMELLTQAMINDGVDNLGEGAEVLMRAILQFPIYLDQVKSSRRDNPLVVLPLLNDLRTVRGESLLSDTNLFMPDLSSAKNVSGERIELLKDDAQFKATVQKLRQMYQYAAAGFIKSVNADENLAYLQKVFQRLYRLTSGTARQSLWKIAIALAEALEMDAVESSVSIKNLLRRLDREIKVLAVHGTKALQVFTDDELLKNLLYYVARSGKHAPGFSAGSFLKQVYDQYQLESALLEGKEGSDADGVLSSPDPDAIRSVVKALKVELDGVKQALDLSLSASDKAKPLQDAVAIIRRVGDTMAILGIGDLRRVVLDQGAAIELALDGGAELSPDQLMAVAARIIDIEGELDVLAANAGKSPDKIVKDQAGITLSDAKASVMRESRNGLEHAKDAIVEYIASQWNREHLTNVPQMLRDIRGSLEIVPLPRPGRILSACARYIEEQLLKNELTPEWSTLDTLADAITSVEYYLERLGGESSEEENDLLLLVAEESVAELGYAVARHSGVNPDNTQDDLPPEEQDLGETSADDLAQLQQAYAQAGLEAQDNNAGEDLSPPSYEAETIELESIADNVVEPDTGNTSGQEALDEVGSLGEGDDDSAGVESTSAAIADEASSKPAAETTESTPASAAQDDDEDDIDDEILEIFVEEAGEVTEAINEYFPRWAQNFDDSESLTEFRRAFHTLKGSGRMVGASDIGELAWAVENMLNRVLDGTVVPGNEHVTFIENVRVKLPGLIDAFAHKQPTPELDLINRMREQGDQLSHGEMPYDLKPLGAFEPAAEEQSSQEPSPETSADASVVEEEMADDDDGQLWDIFGSEAKSHLRIVQQYIDRMDEARPLFEPPSDDMQRALHTLKGSAHMADITPIAELATPLEKFVKELRSYQVNINDDILQLLRDGVSYTHAALAELFNDADVVIPKLEQYLARVAELREIYVAPLAQMQEGDANGKRPVDPELLAIFMAEEMNLLLDADELVNAWQQNPEHLDQLRPMVEELKNLTRGAAHANLPPMASLGDKLHQVYVSILAERLSCQAQLCEDLNRIHTALLDMVDAVAAGQNLRPIPPAIDAAIARWLEDAQNTSSLLVEPEVEDSDSDIVDDLAEHTDFAAAIEEGADSGSDVEPNIDVIDQLPADPESENSSGAIASDAATDTNEPDQHEEPDVETVSVDDELPTPEVEQLGEEDESIEIAEAEESASATSAATDDFAKDVEVEDELDEEILDIFMEEADELNEDIERALHDWQEDWSNTDCLEELKRSLHTLKGGARLAGLTELGDLTHEFETKIIEMNVADMDEAVFAQLVSYQDRIHHGVQVVRAKLNGEALPSAPVQTPSKPAAEPSEDAGQPPTPATSESAEQGKVLPFAPKPKPEKPQGVSSGPDGGGQVATTGAQAQHLAAKRSGPQEVVKVSAELLEELVNLAGETSIARSRVEEQVGDVGTALDEMDSTIERLQEQLRRLDIETEAQIIFRQEQMAQHEDFDPLEMDRYSALQQLSRSLVESASDLLDLRLTLADKTRDTETLLLQQSRINTDLQEGLMRSRMVPFSRLVPRLRRIVRQAATELGKDVSFELDNVEGELDRSVLERMIAPLEHMLRNAVDHGIEPKDDRVAAGKNETGRISLNLSREGGDVVLRLVDDGRGINLERVRAKAIERGLMTEEAQLSDQDIMQFILHAGFSTADKVTQISGRGVGMDVVHSEIKQLGGAMFIASRWGEGTEFTVRLPFTVSVNRALMVQIGEDHYAIPLNTIEGIVRVSPFELEHYYQDESARFEYASEHYLVRYLGSLLDSDSLPKLDGQALPLPVILVRSAENTVALQVDRLMGSREIVVKTLGAQFSAVRGVSGATVMGDGSVVVILDLHALIREQLALGLAESTLLEPFAPKESTVEEEEEKTVMVVDDSVTVRKVTGRFLEREGYNVITAKDGAEAILLLQDHIPDVMLLDIEMPRMDGFEVAKNIRTSSRLKHLPIIMITSRTGEKHRERALALGVNRYMGKPYQEDLLLTNIQQLTEESEDE</sequence>
<evidence type="ECO:0000256" key="4">
    <source>
        <dbReference type="ARBA" id="ARBA00022679"/>
    </source>
</evidence>
<evidence type="ECO:0000256" key="6">
    <source>
        <dbReference type="ARBA" id="ARBA00023012"/>
    </source>
</evidence>
<feature type="compositionally biased region" description="Low complexity" evidence="9">
    <location>
        <begin position="684"/>
        <end position="697"/>
    </location>
</feature>
<evidence type="ECO:0000256" key="1">
    <source>
        <dbReference type="ARBA" id="ARBA00000085"/>
    </source>
</evidence>
<dbReference type="InterPro" id="IPR008207">
    <property type="entry name" value="Sig_transdc_His_kin_Hpt_dom"/>
</dbReference>
<name>A0ABU4S165_9GAMM</name>
<dbReference type="Pfam" id="PF02518">
    <property type="entry name" value="HATPase_c"/>
    <property type="match status" value="1"/>
</dbReference>
<dbReference type="InterPro" id="IPR051315">
    <property type="entry name" value="Bact_Chemotaxis_CheA"/>
</dbReference>
<feature type="region of interest" description="Disordered" evidence="9">
    <location>
        <begin position="570"/>
        <end position="589"/>
    </location>
</feature>
<dbReference type="RefSeq" id="WP_302723757.1">
    <property type="nucleotide sequence ID" value="NZ_JAULRU010000692.1"/>
</dbReference>
<dbReference type="CDD" id="cd17546">
    <property type="entry name" value="REC_hyHK_CKI1_RcsC-like"/>
    <property type="match status" value="1"/>
</dbReference>
<feature type="region of interest" description="Disordered" evidence="9">
    <location>
        <begin position="1196"/>
        <end position="1250"/>
    </location>
</feature>
<accession>A0ABU4S165</accession>
<comment type="catalytic activity">
    <reaction evidence="1">
        <text>ATP + protein L-histidine = ADP + protein N-phospho-L-histidine.</text>
        <dbReference type="EC" id="2.7.13.3"/>
    </reaction>
</comment>
<protein>
    <recommendedName>
        <fullName evidence="2">histidine kinase</fullName>
        <ecNumber evidence="2">2.7.13.3</ecNumber>
    </recommendedName>
</protein>
<organism evidence="14 15">
    <name type="scientific">Gilvimarinus gilvus</name>
    <dbReference type="NCBI Taxonomy" id="3058038"/>
    <lineage>
        <taxon>Bacteria</taxon>
        <taxon>Pseudomonadati</taxon>
        <taxon>Pseudomonadota</taxon>
        <taxon>Gammaproteobacteria</taxon>
        <taxon>Cellvibrionales</taxon>
        <taxon>Cellvibrionaceae</taxon>
        <taxon>Gilvimarinus</taxon>
    </lineage>
</organism>
<dbReference type="CDD" id="cd00088">
    <property type="entry name" value="HPT"/>
    <property type="match status" value="3"/>
</dbReference>
<dbReference type="Proteomes" id="UP001273505">
    <property type="component" value="Unassembled WGS sequence"/>
</dbReference>
<dbReference type="PANTHER" id="PTHR43395:SF8">
    <property type="entry name" value="HISTIDINE KINASE"/>
    <property type="match status" value="1"/>
</dbReference>
<dbReference type="EMBL" id="JAXAFO010000020">
    <property type="protein sequence ID" value="MDX6850151.1"/>
    <property type="molecule type" value="Genomic_DNA"/>
</dbReference>
<dbReference type="Pfam" id="PF02895">
    <property type="entry name" value="H-kinase_dim"/>
    <property type="match status" value="1"/>
</dbReference>
<evidence type="ECO:0000259" key="10">
    <source>
        <dbReference type="PROSITE" id="PS50109"/>
    </source>
</evidence>
<dbReference type="Gene3D" id="1.20.120.160">
    <property type="entry name" value="HPT domain"/>
    <property type="match status" value="5"/>
</dbReference>
<dbReference type="SUPFAM" id="SSF52172">
    <property type="entry name" value="CheY-like"/>
    <property type="match status" value="1"/>
</dbReference>
<evidence type="ECO:0000256" key="9">
    <source>
        <dbReference type="SAM" id="MobiDB-lite"/>
    </source>
</evidence>
<keyword evidence="3 8" id="KW-0597">Phosphoprotein</keyword>
<feature type="domain" description="CheW-like" evidence="12">
    <location>
        <begin position="1793"/>
        <end position="1932"/>
    </location>
</feature>
<dbReference type="SUPFAM" id="SSF55874">
    <property type="entry name" value="ATPase domain of HSP90 chaperone/DNA topoisomerase II/histidine kinase"/>
    <property type="match status" value="1"/>
</dbReference>
<feature type="region of interest" description="Disordered" evidence="9">
    <location>
        <begin position="1390"/>
        <end position="1468"/>
    </location>
</feature>
<feature type="modified residue" description="Phosphohistidine" evidence="7">
    <location>
        <position position="749"/>
    </location>
</feature>
<dbReference type="Gene3D" id="2.30.30.40">
    <property type="entry name" value="SH3 Domains"/>
    <property type="match status" value="1"/>
</dbReference>
<evidence type="ECO:0000256" key="5">
    <source>
        <dbReference type="ARBA" id="ARBA00022777"/>
    </source>
</evidence>
<keyword evidence="15" id="KW-1185">Reference proteome</keyword>
<dbReference type="InterPro" id="IPR036641">
    <property type="entry name" value="HPT_dom_sf"/>
</dbReference>
<feature type="domain" description="HPt" evidence="13">
    <location>
        <begin position="1279"/>
        <end position="1381"/>
    </location>
</feature>
<feature type="compositionally biased region" description="Low complexity" evidence="9">
    <location>
        <begin position="845"/>
        <end position="858"/>
    </location>
</feature>
<dbReference type="SMART" id="SM00448">
    <property type="entry name" value="REC"/>
    <property type="match status" value="1"/>
</dbReference>
<keyword evidence="4" id="KW-0808">Transferase</keyword>
<dbReference type="Gene3D" id="3.40.50.2300">
    <property type="match status" value="1"/>
</dbReference>
<feature type="domain" description="Histidine kinase" evidence="10">
    <location>
        <begin position="1539"/>
        <end position="1791"/>
    </location>
</feature>
<dbReference type="InterPro" id="IPR058661">
    <property type="entry name" value="FimL_2nd"/>
</dbReference>
<feature type="modified residue" description="4-aspartylphosphate" evidence="8">
    <location>
        <position position="2007"/>
    </location>
</feature>
<evidence type="ECO:0000256" key="2">
    <source>
        <dbReference type="ARBA" id="ARBA00012438"/>
    </source>
</evidence>
<dbReference type="Pfam" id="PF00072">
    <property type="entry name" value="Response_reg"/>
    <property type="match status" value="1"/>
</dbReference>
<dbReference type="InterPro" id="IPR004105">
    <property type="entry name" value="CheA-like_dim"/>
</dbReference>
<dbReference type="PANTHER" id="PTHR43395">
    <property type="entry name" value="SENSOR HISTIDINE KINASE CHEA"/>
    <property type="match status" value="1"/>
</dbReference>
<dbReference type="InterPro" id="IPR002545">
    <property type="entry name" value="CheW-lke_dom"/>
</dbReference>
<dbReference type="PROSITE" id="PS50894">
    <property type="entry name" value="HPT"/>
    <property type="match status" value="3"/>
</dbReference>
<dbReference type="InterPro" id="IPR005467">
    <property type="entry name" value="His_kinase_dom"/>
</dbReference>
<evidence type="ECO:0000256" key="3">
    <source>
        <dbReference type="ARBA" id="ARBA00022553"/>
    </source>
</evidence>
<reference evidence="14 15" key="1">
    <citation type="submission" date="2023-11" db="EMBL/GenBank/DDBJ databases">
        <title>Gilvimarinus fulvus sp. nov., isolated from the surface of Kelp.</title>
        <authorList>
            <person name="Sun Y.Y."/>
            <person name="Gong Y."/>
            <person name="Du Z.J."/>
        </authorList>
    </citation>
    <scope>NUCLEOTIDE SEQUENCE [LARGE SCALE GENOMIC DNA]</scope>
    <source>
        <strain evidence="14 15">SDUM040013</strain>
    </source>
</reference>
<evidence type="ECO:0000259" key="11">
    <source>
        <dbReference type="PROSITE" id="PS50110"/>
    </source>
</evidence>
<dbReference type="Pfam" id="PF26379">
    <property type="entry name" value="FimL_2nd"/>
    <property type="match status" value="1"/>
</dbReference>
<evidence type="ECO:0000313" key="14">
    <source>
        <dbReference type="EMBL" id="MDX6850151.1"/>
    </source>
</evidence>
<dbReference type="InterPro" id="IPR011006">
    <property type="entry name" value="CheY-like_superfamily"/>
</dbReference>
<dbReference type="SUPFAM" id="SSF50341">
    <property type="entry name" value="CheW-like"/>
    <property type="match status" value="1"/>
</dbReference>
<evidence type="ECO:0000259" key="12">
    <source>
        <dbReference type="PROSITE" id="PS50851"/>
    </source>
</evidence>
<feature type="domain" description="HPt" evidence="13">
    <location>
        <begin position="871"/>
        <end position="976"/>
    </location>
</feature>
<dbReference type="SUPFAM" id="SSF47226">
    <property type="entry name" value="Histidine-containing phosphotransfer domain, HPT domain"/>
    <property type="match status" value="6"/>
</dbReference>
<gene>
    <name evidence="14" type="ORF">SCD92_12330</name>
</gene>